<name>A0ACA9SJG2_9GLOM</name>
<keyword evidence="2" id="KW-1185">Reference proteome</keyword>
<gene>
    <name evidence="1" type="ORF">RPERSI_LOCUS30776</name>
</gene>
<dbReference type="Proteomes" id="UP000789920">
    <property type="component" value="Unassembled WGS sequence"/>
</dbReference>
<dbReference type="EMBL" id="CAJVQC010121415">
    <property type="protein sequence ID" value="CAG8838711.1"/>
    <property type="molecule type" value="Genomic_DNA"/>
</dbReference>
<feature type="non-terminal residue" evidence="1">
    <location>
        <position position="1"/>
    </location>
</feature>
<accession>A0ACA9SJG2</accession>
<sequence>DLRFKIEDIKLTQRHNNEIRRLLCGLEHDLTDIIIENDNENQVGNTGSQGTNLGGQIGNTGSQGTNLGGQKQTSEAKKQTSKVKKQTSEVKKQTSEVEG</sequence>
<evidence type="ECO:0000313" key="2">
    <source>
        <dbReference type="Proteomes" id="UP000789920"/>
    </source>
</evidence>
<organism evidence="1 2">
    <name type="scientific">Racocetra persica</name>
    <dbReference type="NCBI Taxonomy" id="160502"/>
    <lineage>
        <taxon>Eukaryota</taxon>
        <taxon>Fungi</taxon>
        <taxon>Fungi incertae sedis</taxon>
        <taxon>Mucoromycota</taxon>
        <taxon>Glomeromycotina</taxon>
        <taxon>Glomeromycetes</taxon>
        <taxon>Diversisporales</taxon>
        <taxon>Gigasporaceae</taxon>
        <taxon>Racocetra</taxon>
    </lineage>
</organism>
<comment type="caution">
    <text evidence="1">The sequence shown here is derived from an EMBL/GenBank/DDBJ whole genome shotgun (WGS) entry which is preliminary data.</text>
</comment>
<proteinExistence type="predicted"/>
<evidence type="ECO:0000313" key="1">
    <source>
        <dbReference type="EMBL" id="CAG8838711.1"/>
    </source>
</evidence>
<reference evidence="1" key="1">
    <citation type="submission" date="2021-06" db="EMBL/GenBank/DDBJ databases">
        <authorList>
            <person name="Kallberg Y."/>
            <person name="Tangrot J."/>
            <person name="Rosling A."/>
        </authorList>
    </citation>
    <scope>NUCLEOTIDE SEQUENCE</scope>
    <source>
        <strain evidence="1">MA461A</strain>
    </source>
</reference>
<protein>
    <submittedName>
        <fullName evidence="1">12702_t:CDS:1</fullName>
    </submittedName>
</protein>